<keyword evidence="5" id="KW-1185">Reference proteome</keyword>
<dbReference type="PROSITE" id="PS50158">
    <property type="entry name" value="ZF_CCHC"/>
    <property type="match status" value="1"/>
</dbReference>
<sequence>MRALFDVASWGSSDAYRRLHLANAFEGEVRVWYDEWSLSRPSFTSDELVDNLLLTYAPMIRSAEQEARMKLTSKSYAMRADRDEPAAPPAKKAKVARQAACQAAAASAAPRGGARAGGPTGKPRKHGGSGAGKGKRAAPPSDPASDEYKAYYARLKCFGCGQMGHKHEHCPAPTRPFPGKGQGKAAAAAVAGTDIEWDAPE</sequence>
<feature type="domain" description="CCHC-type" evidence="3">
    <location>
        <begin position="156"/>
        <end position="171"/>
    </location>
</feature>
<dbReference type="OrthoDB" id="541589at2759"/>
<organism evidence="4 5">
    <name type="scientific">Gonium pectorale</name>
    <name type="common">Green alga</name>
    <dbReference type="NCBI Taxonomy" id="33097"/>
    <lineage>
        <taxon>Eukaryota</taxon>
        <taxon>Viridiplantae</taxon>
        <taxon>Chlorophyta</taxon>
        <taxon>core chlorophytes</taxon>
        <taxon>Chlorophyceae</taxon>
        <taxon>CS clade</taxon>
        <taxon>Chlamydomonadales</taxon>
        <taxon>Volvocaceae</taxon>
        <taxon>Gonium</taxon>
    </lineage>
</organism>
<evidence type="ECO:0000256" key="2">
    <source>
        <dbReference type="SAM" id="MobiDB-lite"/>
    </source>
</evidence>
<dbReference type="InterPro" id="IPR001878">
    <property type="entry name" value="Znf_CCHC"/>
</dbReference>
<evidence type="ECO:0000256" key="1">
    <source>
        <dbReference type="PROSITE-ProRule" id="PRU00047"/>
    </source>
</evidence>
<protein>
    <recommendedName>
        <fullName evidence="3">CCHC-type domain-containing protein</fullName>
    </recommendedName>
</protein>
<keyword evidence="1" id="KW-0862">Zinc</keyword>
<comment type="caution">
    <text evidence="4">The sequence shown here is derived from an EMBL/GenBank/DDBJ whole genome shotgun (WGS) entry which is preliminary data.</text>
</comment>
<feature type="region of interest" description="Disordered" evidence="2">
    <location>
        <begin position="79"/>
        <end position="145"/>
    </location>
</feature>
<keyword evidence="1" id="KW-0479">Metal-binding</keyword>
<dbReference type="Proteomes" id="UP000075714">
    <property type="component" value="Unassembled WGS sequence"/>
</dbReference>
<evidence type="ECO:0000259" key="3">
    <source>
        <dbReference type="PROSITE" id="PS50158"/>
    </source>
</evidence>
<keyword evidence="1" id="KW-0863">Zinc-finger</keyword>
<gene>
    <name evidence="4" type="ORF">GPECTOR_794g18</name>
</gene>
<name>A0A150FU04_GONPE</name>
<dbReference type="SUPFAM" id="SSF57756">
    <property type="entry name" value="Retrovirus zinc finger-like domains"/>
    <property type="match status" value="1"/>
</dbReference>
<dbReference type="EMBL" id="LSYV01000790">
    <property type="protein sequence ID" value="KXZ41103.1"/>
    <property type="molecule type" value="Genomic_DNA"/>
</dbReference>
<dbReference type="GO" id="GO:0008270">
    <property type="term" value="F:zinc ion binding"/>
    <property type="evidence" value="ECO:0007669"/>
    <property type="project" value="UniProtKB-KW"/>
</dbReference>
<feature type="compositionally biased region" description="Low complexity" evidence="2">
    <location>
        <begin position="183"/>
        <end position="192"/>
    </location>
</feature>
<dbReference type="GO" id="GO:0003676">
    <property type="term" value="F:nucleic acid binding"/>
    <property type="evidence" value="ECO:0007669"/>
    <property type="project" value="InterPro"/>
</dbReference>
<feature type="region of interest" description="Disordered" evidence="2">
    <location>
        <begin position="165"/>
        <end position="201"/>
    </location>
</feature>
<proteinExistence type="predicted"/>
<feature type="compositionally biased region" description="Low complexity" evidence="2">
    <location>
        <begin position="96"/>
        <end position="113"/>
    </location>
</feature>
<evidence type="ECO:0000313" key="5">
    <source>
        <dbReference type="Proteomes" id="UP000075714"/>
    </source>
</evidence>
<dbReference type="AlphaFoldDB" id="A0A150FU04"/>
<reference evidence="5" key="1">
    <citation type="journal article" date="2016" name="Nat. Commun.">
        <title>The Gonium pectorale genome demonstrates co-option of cell cycle regulation during the evolution of multicellularity.</title>
        <authorList>
            <person name="Hanschen E.R."/>
            <person name="Marriage T.N."/>
            <person name="Ferris P.J."/>
            <person name="Hamaji T."/>
            <person name="Toyoda A."/>
            <person name="Fujiyama A."/>
            <person name="Neme R."/>
            <person name="Noguchi H."/>
            <person name="Minakuchi Y."/>
            <person name="Suzuki M."/>
            <person name="Kawai-Toyooka H."/>
            <person name="Smith D.R."/>
            <person name="Sparks H."/>
            <person name="Anderson J."/>
            <person name="Bakaric R."/>
            <person name="Luria V."/>
            <person name="Karger A."/>
            <person name="Kirschner M.W."/>
            <person name="Durand P.M."/>
            <person name="Michod R.E."/>
            <person name="Nozaki H."/>
            <person name="Olson B.J."/>
        </authorList>
    </citation>
    <scope>NUCLEOTIDE SEQUENCE [LARGE SCALE GENOMIC DNA]</scope>
    <source>
        <strain evidence="5">NIES-2863</strain>
    </source>
</reference>
<evidence type="ECO:0000313" key="4">
    <source>
        <dbReference type="EMBL" id="KXZ41103.1"/>
    </source>
</evidence>
<accession>A0A150FU04</accession>
<dbReference type="InterPro" id="IPR036875">
    <property type="entry name" value="Znf_CCHC_sf"/>
</dbReference>